<dbReference type="Proteomes" id="UP001501295">
    <property type="component" value="Unassembled WGS sequence"/>
</dbReference>
<dbReference type="RefSeq" id="WP_345374338.1">
    <property type="nucleotide sequence ID" value="NZ_BAABLM010000002.1"/>
</dbReference>
<gene>
    <name evidence="1" type="ORF">GCM10025780_11950</name>
</gene>
<evidence type="ECO:0000313" key="2">
    <source>
        <dbReference type="Proteomes" id="UP001501295"/>
    </source>
</evidence>
<dbReference type="EMBL" id="BAABLM010000002">
    <property type="protein sequence ID" value="GAA4670203.1"/>
    <property type="molecule type" value="Genomic_DNA"/>
</dbReference>
<keyword evidence="2" id="KW-1185">Reference proteome</keyword>
<proteinExistence type="predicted"/>
<protein>
    <submittedName>
        <fullName evidence="1">Uncharacterized protein</fullName>
    </submittedName>
</protein>
<comment type="caution">
    <text evidence="1">The sequence shown here is derived from an EMBL/GenBank/DDBJ whole genome shotgun (WGS) entry which is preliminary data.</text>
</comment>
<evidence type="ECO:0000313" key="1">
    <source>
        <dbReference type="EMBL" id="GAA4670203.1"/>
    </source>
</evidence>
<accession>A0ABP8VQY4</accession>
<reference evidence="2" key="1">
    <citation type="journal article" date="2019" name="Int. J. Syst. Evol. Microbiol.">
        <title>The Global Catalogue of Microorganisms (GCM) 10K type strain sequencing project: providing services to taxonomists for standard genome sequencing and annotation.</title>
        <authorList>
            <consortium name="The Broad Institute Genomics Platform"/>
            <consortium name="The Broad Institute Genome Sequencing Center for Infectious Disease"/>
            <person name="Wu L."/>
            <person name="Ma J."/>
        </authorList>
    </citation>
    <scope>NUCLEOTIDE SEQUENCE [LARGE SCALE GENOMIC DNA]</scope>
    <source>
        <strain evidence="2">JCM 18956</strain>
    </source>
</reference>
<sequence length="97" mass="10957">MNAATVNPLAFTSPMPGSYASATPVEELRGGLKLVQLHDDLARVTLASGEVLGYVERFMDPRGERFRAKRFLARQRRFVEIGEFWSRSDATDCFRFA</sequence>
<organism evidence="1 2">
    <name type="scientific">Frondihabitans cladoniiphilus</name>
    <dbReference type="NCBI Taxonomy" id="715785"/>
    <lineage>
        <taxon>Bacteria</taxon>
        <taxon>Bacillati</taxon>
        <taxon>Actinomycetota</taxon>
        <taxon>Actinomycetes</taxon>
        <taxon>Micrococcales</taxon>
        <taxon>Microbacteriaceae</taxon>
        <taxon>Frondihabitans</taxon>
    </lineage>
</organism>
<name>A0ABP8VQY4_9MICO</name>